<comment type="caution">
    <text evidence="2">The sequence shown here is derived from an EMBL/GenBank/DDBJ whole genome shotgun (WGS) entry which is preliminary data.</text>
</comment>
<protein>
    <submittedName>
        <fullName evidence="2">Uncharacterized protein</fullName>
    </submittedName>
</protein>
<evidence type="ECO:0000256" key="1">
    <source>
        <dbReference type="SAM" id="MobiDB-lite"/>
    </source>
</evidence>
<evidence type="ECO:0000313" key="2">
    <source>
        <dbReference type="EMBL" id="GEU91423.1"/>
    </source>
</evidence>
<organism evidence="2">
    <name type="scientific">Tanacetum cinerariifolium</name>
    <name type="common">Dalmatian daisy</name>
    <name type="synonym">Chrysanthemum cinerariifolium</name>
    <dbReference type="NCBI Taxonomy" id="118510"/>
    <lineage>
        <taxon>Eukaryota</taxon>
        <taxon>Viridiplantae</taxon>
        <taxon>Streptophyta</taxon>
        <taxon>Embryophyta</taxon>
        <taxon>Tracheophyta</taxon>
        <taxon>Spermatophyta</taxon>
        <taxon>Magnoliopsida</taxon>
        <taxon>eudicotyledons</taxon>
        <taxon>Gunneridae</taxon>
        <taxon>Pentapetalae</taxon>
        <taxon>asterids</taxon>
        <taxon>campanulids</taxon>
        <taxon>Asterales</taxon>
        <taxon>Asteraceae</taxon>
        <taxon>Asteroideae</taxon>
        <taxon>Anthemideae</taxon>
        <taxon>Anthemidinae</taxon>
        <taxon>Tanacetum</taxon>
    </lineage>
</organism>
<gene>
    <name evidence="2" type="ORF">Tci_063401</name>
</gene>
<accession>A0A6L2NZ39</accession>
<reference evidence="2" key="1">
    <citation type="journal article" date="2019" name="Sci. Rep.">
        <title>Draft genome of Tanacetum cinerariifolium, the natural source of mosquito coil.</title>
        <authorList>
            <person name="Yamashiro T."/>
            <person name="Shiraishi A."/>
            <person name="Satake H."/>
            <person name="Nakayama K."/>
        </authorList>
    </citation>
    <scope>NUCLEOTIDE SEQUENCE</scope>
</reference>
<sequence length="103" mass="11878">MPMALKANITRGETSSNSTCQEKSDEYEEINLMAKNFGKLLRKGVKKHDKFDICKEKTKDEESSRWERECYNCGNKNHLIGNYLNPKRNKAFIGLAWTDSEDG</sequence>
<dbReference type="EMBL" id="BKCJ010010401">
    <property type="protein sequence ID" value="GEU91423.1"/>
    <property type="molecule type" value="Genomic_DNA"/>
</dbReference>
<proteinExistence type="predicted"/>
<name>A0A6L2NZ39_TANCI</name>
<dbReference type="AlphaFoldDB" id="A0A6L2NZ39"/>
<feature type="region of interest" description="Disordered" evidence="1">
    <location>
        <begin position="1"/>
        <end position="22"/>
    </location>
</feature>
<feature type="compositionally biased region" description="Polar residues" evidence="1">
    <location>
        <begin position="11"/>
        <end position="21"/>
    </location>
</feature>